<protein>
    <submittedName>
        <fullName evidence="2">Uncharacterized protein</fullName>
    </submittedName>
</protein>
<evidence type="ECO:0000313" key="3">
    <source>
        <dbReference type="Proteomes" id="UP000825935"/>
    </source>
</evidence>
<dbReference type="AlphaFoldDB" id="A0A8T2SEX5"/>
<reference evidence="2" key="1">
    <citation type="submission" date="2021-08" db="EMBL/GenBank/DDBJ databases">
        <title>WGS assembly of Ceratopteris richardii.</title>
        <authorList>
            <person name="Marchant D.B."/>
            <person name="Chen G."/>
            <person name="Jenkins J."/>
            <person name="Shu S."/>
            <person name="Leebens-Mack J."/>
            <person name="Grimwood J."/>
            <person name="Schmutz J."/>
            <person name="Soltis P."/>
            <person name="Soltis D."/>
            <person name="Chen Z.-H."/>
        </authorList>
    </citation>
    <scope>NUCLEOTIDE SEQUENCE</scope>
    <source>
        <strain evidence="2">Whitten #5841</strain>
        <tissue evidence="2">Leaf</tissue>
    </source>
</reference>
<keyword evidence="1" id="KW-1133">Transmembrane helix</keyword>
<comment type="caution">
    <text evidence="2">The sequence shown here is derived from an EMBL/GenBank/DDBJ whole genome shotgun (WGS) entry which is preliminary data.</text>
</comment>
<keyword evidence="1" id="KW-0472">Membrane</keyword>
<dbReference type="EMBL" id="CM035426">
    <property type="protein sequence ID" value="KAH7316204.1"/>
    <property type="molecule type" value="Genomic_DNA"/>
</dbReference>
<sequence length="168" mass="19848">MGFELGSPKSELQRIQRWTQGHGVKWVPWMLCPFFWGVCMWILYLHSNPGQMTKHQMPKNTLRSTDWQKVNICKIPDHANKMKMPPFFFFFFFFQSWASSSNHGLPPLYVDTEATVESQMLFACRECEQSFLSGIVAELWISRTHYSRCAPFFGWRCIYLKLTNKALF</sequence>
<accession>A0A8T2SEX5</accession>
<organism evidence="2 3">
    <name type="scientific">Ceratopteris richardii</name>
    <name type="common">Triangle waterfern</name>
    <dbReference type="NCBI Taxonomy" id="49495"/>
    <lineage>
        <taxon>Eukaryota</taxon>
        <taxon>Viridiplantae</taxon>
        <taxon>Streptophyta</taxon>
        <taxon>Embryophyta</taxon>
        <taxon>Tracheophyta</taxon>
        <taxon>Polypodiopsida</taxon>
        <taxon>Polypodiidae</taxon>
        <taxon>Polypodiales</taxon>
        <taxon>Pteridineae</taxon>
        <taxon>Pteridaceae</taxon>
        <taxon>Parkerioideae</taxon>
        <taxon>Ceratopteris</taxon>
    </lineage>
</organism>
<name>A0A8T2SEX5_CERRI</name>
<dbReference type="Proteomes" id="UP000825935">
    <property type="component" value="Chromosome 21"/>
</dbReference>
<keyword evidence="1" id="KW-0812">Transmembrane</keyword>
<keyword evidence="3" id="KW-1185">Reference proteome</keyword>
<evidence type="ECO:0000313" key="2">
    <source>
        <dbReference type="EMBL" id="KAH7316204.1"/>
    </source>
</evidence>
<gene>
    <name evidence="2" type="ORF">KP509_21G082600</name>
</gene>
<feature type="transmembrane region" description="Helical" evidence="1">
    <location>
        <begin position="26"/>
        <end position="45"/>
    </location>
</feature>
<evidence type="ECO:0000256" key="1">
    <source>
        <dbReference type="SAM" id="Phobius"/>
    </source>
</evidence>
<proteinExistence type="predicted"/>